<organism evidence="1 2">
    <name type="scientific">Lithospermum erythrorhizon</name>
    <name type="common">Purple gromwell</name>
    <name type="synonym">Lithospermum officinale var. erythrorhizon</name>
    <dbReference type="NCBI Taxonomy" id="34254"/>
    <lineage>
        <taxon>Eukaryota</taxon>
        <taxon>Viridiplantae</taxon>
        <taxon>Streptophyta</taxon>
        <taxon>Embryophyta</taxon>
        <taxon>Tracheophyta</taxon>
        <taxon>Spermatophyta</taxon>
        <taxon>Magnoliopsida</taxon>
        <taxon>eudicotyledons</taxon>
        <taxon>Gunneridae</taxon>
        <taxon>Pentapetalae</taxon>
        <taxon>asterids</taxon>
        <taxon>lamiids</taxon>
        <taxon>Boraginales</taxon>
        <taxon>Boraginaceae</taxon>
        <taxon>Boraginoideae</taxon>
        <taxon>Lithospermeae</taxon>
        <taxon>Lithospermum</taxon>
    </lineage>
</organism>
<proteinExistence type="predicted"/>
<reference evidence="1 2" key="1">
    <citation type="submission" date="2024-01" db="EMBL/GenBank/DDBJ databases">
        <title>The complete chloroplast genome sequence of Lithospermum erythrorhizon: insights into the phylogenetic relationship among Boraginaceae species and the maternal lineages of purple gromwells.</title>
        <authorList>
            <person name="Okada T."/>
            <person name="Watanabe K."/>
        </authorList>
    </citation>
    <scope>NUCLEOTIDE SEQUENCE [LARGE SCALE GENOMIC DNA]</scope>
</reference>
<dbReference type="Proteomes" id="UP001454036">
    <property type="component" value="Unassembled WGS sequence"/>
</dbReference>
<evidence type="ECO:0000313" key="2">
    <source>
        <dbReference type="Proteomes" id="UP001454036"/>
    </source>
</evidence>
<gene>
    <name evidence="1" type="ORF">LIER_40540</name>
</gene>
<comment type="caution">
    <text evidence="1">The sequence shown here is derived from an EMBL/GenBank/DDBJ whole genome shotgun (WGS) entry which is preliminary data.</text>
</comment>
<dbReference type="AlphaFoldDB" id="A0AAV3QZT2"/>
<sequence>MFGRMVCISVGCPDREVVVCIFMGCPGDRENGMHIDGLSRLGGCEMCVLVDDVTCIFDGLPRDDVILYIMVGCPGMMDMPLEDGYADGGWTCR</sequence>
<protein>
    <submittedName>
        <fullName evidence="1">Uncharacterized protein</fullName>
    </submittedName>
</protein>
<keyword evidence="2" id="KW-1185">Reference proteome</keyword>
<dbReference type="EMBL" id="BAABME010023571">
    <property type="protein sequence ID" value="GAA0168332.1"/>
    <property type="molecule type" value="Genomic_DNA"/>
</dbReference>
<evidence type="ECO:0000313" key="1">
    <source>
        <dbReference type="EMBL" id="GAA0168332.1"/>
    </source>
</evidence>
<accession>A0AAV3QZT2</accession>
<name>A0AAV3QZT2_LITER</name>